<proteinExistence type="predicted"/>
<dbReference type="Pfam" id="PF03479">
    <property type="entry name" value="PCC"/>
    <property type="match status" value="1"/>
</dbReference>
<dbReference type="SUPFAM" id="SSF117856">
    <property type="entry name" value="AF0104/ALDC/Ptd012-like"/>
    <property type="match status" value="1"/>
</dbReference>
<name>A0A7U6JEC2_CALEA</name>
<reference evidence="2 3" key="1">
    <citation type="submission" date="2011-01" db="EMBL/GenBank/DDBJ databases">
        <title>Whole genome sequence of Caldisericum exile AZM16c01.</title>
        <authorList>
            <person name="Narita-Yamada S."/>
            <person name="Kawakoshi A."/>
            <person name="Nakamura S."/>
            <person name="Sasagawa M."/>
            <person name="Fukada J."/>
            <person name="Sekine M."/>
            <person name="Kato Y."/>
            <person name="Fukai R."/>
            <person name="Sasaki K."/>
            <person name="Hanamaki A."/>
            <person name="Narita H."/>
            <person name="Konno Y."/>
            <person name="Mori K."/>
            <person name="Yamazaki S."/>
            <person name="Suzuki K."/>
            <person name="Fujita N."/>
        </authorList>
    </citation>
    <scope>NUCLEOTIDE SEQUENCE [LARGE SCALE GENOMIC DNA]</scope>
    <source>
        <strain evidence="3">DSM 21853 / NBRC 104410 / AZM16c01</strain>
    </source>
</reference>
<dbReference type="KEGG" id="cex:CSE_01720"/>
<gene>
    <name evidence="2" type="ordered locus">CSE_01720</name>
</gene>
<evidence type="ECO:0000313" key="3">
    <source>
        <dbReference type="Proteomes" id="UP000004793"/>
    </source>
</evidence>
<dbReference type="AlphaFoldDB" id="A0A7U6JEC2"/>
<dbReference type="EMBL" id="AP012051">
    <property type="protein sequence ID" value="BAL80298.1"/>
    <property type="molecule type" value="Genomic_DNA"/>
</dbReference>
<dbReference type="OrthoDB" id="5395076at2"/>
<protein>
    <recommendedName>
        <fullName evidence="1">PPC domain-containing protein</fullName>
    </recommendedName>
</protein>
<organism evidence="2 3">
    <name type="scientific">Caldisericum exile (strain DSM 21853 / NBRC 104410 / AZM16c01)</name>
    <dbReference type="NCBI Taxonomy" id="511051"/>
    <lineage>
        <taxon>Bacteria</taxon>
        <taxon>Pseudomonadati</taxon>
        <taxon>Caldisericota/Cryosericota group</taxon>
        <taxon>Caldisericota</taxon>
        <taxon>Caldisericia</taxon>
        <taxon>Caldisericales</taxon>
        <taxon>Caldisericaceae</taxon>
        <taxon>Caldisericum</taxon>
    </lineage>
</organism>
<dbReference type="Proteomes" id="UP000004793">
    <property type="component" value="Chromosome"/>
</dbReference>
<dbReference type="Gene3D" id="3.30.1330.80">
    <property type="entry name" value="Hypothetical protein, similar to alpha- acetolactate decarboxylase, domain 2"/>
    <property type="match status" value="1"/>
</dbReference>
<keyword evidence="3" id="KW-1185">Reference proteome</keyword>
<dbReference type="RefSeq" id="WP_014452705.1">
    <property type="nucleotide sequence ID" value="NC_017096.1"/>
</dbReference>
<evidence type="ECO:0000259" key="1">
    <source>
        <dbReference type="Pfam" id="PF03479"/>
    </source>
</evidence>
<feature type="domain" description="PPC" evidence="1">
    <location>
        <begin position="11"/>
        <end position="73"/>
    </location>
</feature>
<evidence type="ECO:0000313" key="2">
    <source>
        <dbReference type="EMBL" id="BAL80298.1"/>
    </source>
</evidence>
<accession>A0A7U6JEC2</accession>
<sequence length="93" mass="10613">MKIKKEGSFEFIEMERGETLNKNLNELIGLSGFIVKDNSLPLHLHVYLGNSQKGVIDGHLFDSEVFTFGEMSILWSPINVKRILKDGLFLLDF</sequence>
<dbReference type="InterPro" id="IPR005175">
    <property type="entry name" value="PPC_dom"/>
</dbReference>